<dbReference type="EMBL" id="CP060711">
    <property type="protein sequence ID" value="QNN46532.1"/>
    <property type="molecule type" value="Genomic_DNA"/>
</dbReference>
<keyword evidence="2" id="KW-0732">Signal</keyword>
<dbReference type="PROSITE" id="PS51257">
    <property type="entry name" value="PROKAR_LIPOPROTEIN"/>
    <property type="match status" value="1"/>
</dbReference>
<evidence type="ECO:0000256" key="2">
    <source>
        <dbReference type="SAM" id="SignalP"/>
    </source>
</evidence>
<evidence type="ECO:0000313" key="3">
    <source>
        <dbReference type="EMBL" id="QNN46532.1"/>
    </source>
</evidence>
<evidence type="ECO:0000313" key="4">
    <source>
        <dbReference type="Proteomes" id="UP000515977"/>
    </source>
</evidence>
<protein>
    <submittedName>
        <fullName evidence="3">Uncharacterized protein</fullName>
    </submittedName>
</protein>
<name>A0A7G9QT57_9GAMM</name>
<feature type="signal peptide" evidence="2">
    <location>
        <begin position="1"/>
        <end position="20"/>
    </location>
</feature>
<accession>A0A7G9QT57</accession>
<sequence>MLKFYIRRMLILAIMAFAFAGCKPAPVTLQGSAFIVTEGGVNYKLGLVEVRAFNSTAALPALAQSEHALNEKSKKLSEAIAQAARREKEINDEINPLKAALKKAEFDPSFVGSSSGRLQELLRHAELLSQELLNERLLELLRKQAGEGTGKKIIHCMELAELLSASGILKTLPQPVSIAKTDADGRFQMTLEQGDYVIAALARRQVASGHGERYAWFIPLHVQSDTPASALMLSNDNLAASGTKASLIQIGRLPAECD</sequence>
<feature type="coiled-coil region" evidence="1">
    <location>
        <begin position="62"/>
        <end position="93"/>
    </location>
</feature>
<evidence type="ECO:0000256" key="1">
    <source>
        <dbReference type="SAM" id="Coils"/>
    </source>
</evidence>
<reference evidence="3 4" key="1">
    <citation type="submission" date="2020-08" db="EMBL/GenBank/DDBJ databases">
        <title>Genome sequence of Thermomonas brevis KACC 16975T.</title>
        <authorList>
            <person name="Hyun D.-W."/>
            <person name="Bae J.-W."/>
        </authorList>
    </citation>
    <scope>NUCLEOTIDE SEQUENCE [LARGE SCALE GENOMIC DNA]</scope>
    <source>
        <strain evidence="3 4">KACC 16975</strain>
    </source>
</reference>
<dbReference type="AlphaFoldDB" id="A0A7G9QT57"/>
<dbReference type="KEGG" id="tbv:H9L17_15445"/>
<organism evidence="3 4">
    <name type="scientific">Thermomonas brevis</name>
    <dbReference type="NCBI Taxonomy" id="215691"/>
    <lineage>
        <taxon>Bacteria</taxon>
        <taxon>Pseudomonadati</taxon>
        <taxon>Pseudomonadota</taxon>
        <taxon>Gammaproteobacteria</taxon>
        <taxon>Lysobacterales</taxon>
        <taxon>Lysobacteraceae</taxon>
        <taxon>Thermomonas</taxon>
    </lineage>
</organism>
<gene>
    <name evidence="3" type="ORF">H9L17_15445</name>
</gene>
<keyword evidence="4" id="KW-1185">Reference proteome</keyword>
<proteinExistence type="predicted"/>
<dbReference type="Proteomes" id="UP000515977">
    <property type="component" value="Chromosome"/>
</dbReference>
<dbReference type="RefSeq" id="WP_187570296.1">
    <property type="nucleotide sequence ID" value="NZ_CP060711.1"/>
</dbReference>
<feature type="chain" id="PRO_5028809853" evidence="2">
    <location>
        <begin position="21"/>
        <end position="258"/>
    </location>
</feature>
<keyword evidence="1" id="KW-0175">Coiled coil</keyword>